<evidence type="ECO:0000256" key="1">
    <source>
        <dbReference type="ARBA" id="ARBA00022723"/>
    </source>
</evidence>
<keyword evidence="1" id="KW-0479">Metal-binding</keyword>
<dbReference type="AlphaFoldDB" id="A0A1G2CY72"/>
<name>A0A1G2CY72_9BACT</name>
<protein>
    <recommendedName>
        <fullName evidence="5">Zinc finger DksA/TraR C4-type domain-containing protein</fullName>
    </recommendedName>
</protein>
<evidence type="ECO:0000256" key="3">
    <source>
        <dbReference type="ARBA" id="ARBA00022833"/>
    </source>
</evidence>
<gene>
    <name evidence="6" type="ORF">A2845_00200</name>
</gene>
<feature type="zinc finger region" description="dksA C4-type" evidence="4">
    <location>
        <begin position="93"/>
        <end position="117"/>
    </location>
</feature>
<dbReference type="Pfam" id="PF01258">
    <property type="entry name" value="zf-dskA_traR"/>
    <property type="match status" value="1"/>
</dbReference>
<dbReference type="Gene3D" id="1.20.120.910">
    <property type="entry name" value="DksA, coiled-coil domain"/>
    <property type="match status" value="1"/>
</dbReference>
<evidence type="ECO:0000313" key="6">
    <source>
        <dbReference type="EMBL" id="OGZ06217.1"/>
    </source>
</evidence>
<dbReference type="PANTHER" id="PTHR33823:SF4">
    <property type="entry name" value="GENERAL STRESS PROTEIN 16O"/>
    <property type="match status" value="1"/>
</dbReference>
<dbReference type="GO" id="GO:0008270">
    <property type="term" value="F:zinc ion binding"/>
    <property type="evidence" value="ECO:0007669"/>
    <property type="project" value="UniProtKB-KW"/>
</dbReference>
<dbReference type="InterPro" id="IPR000962">
    <property type="entry name" value="Znf_DskA_TraR"/>
</dbReference>
<organism evidence="6 7">
    <name type="scientific">Candidatus Lloydbacteria bacterium RIFCSPHIGHO2_01_FULL_49_22</name>
    <dbReference type="NCBI Taxonomy" id="1798658"/>
    <lineage>
        <taxon>Bacteria</taxon>
        <taxon>Candidatus Lloydiibacteriota</taxon>
    </lineage>
</organism>
<sequence length="119" mass="13241">MGTQFAQLKQKLEEEKAILVQELQKVGRINPDNLADWEPVAADLNLDTAEEEERAGEITNFEDRSAVEFELEKRWNEVNAALTAIDAGTYGSCVVCNMDIEESRLLANPAATTCIAHME</sequence>
<comment type="caution">
    <text evidence="6">The sequence shown here is derived from an EMBL/GenBank/DDBJ whole genome shotgun (WGS) entry which is preliminary data.</text>
</comment>
<dbReference type="PROSITE" id="PS51128">
    <property type="entry name" value="ZF_DKSA_2"/>
    <property type="match status" value="1"/>
</dbReference>
<dbReference type="PANTHER" id="PTHR33823">
    <property type="entry name" value="RNA POLYMERASE-BINDING TRANSCRIPTION FACTOR DKSA-RELATED"/>
    <property type="match status" value="1"/>
</dbReference>
<proteinExistence type="predicted"/>
<dbReference type="EMBL" id="MHLI01000004">
    <property type="protein sequence ID" value="OGZ06217.1"/>
    <property type="molecule type" value="Genomic_DNA"/>
</dbReference>
<dbReference type="Proteomes" id="UP000177122">
    <property type="component" value="Unassembled WGS sequence"/>
</dbReference>
<keyword evidence="3" id="KW-0862">Zinc</keyword>
<keyword evidence="2" id="KW-0863">Zinc-finger</keyword>
<accession>A0A1G2CY72</accession>
<feature type="domain" description="Zinc finger DksA/TraR C4-type" evidence="5">
    <location>
        <begin position="88"/>
        <end position="116"/>
    </location>
</feature>
<evidence type="ECO:0000313" key="7">
    <source>
        <dbReference type="Proteomes" id="UP000177122"/>
    </source>
</evidence>
<reference evidence="6 7" key="1">
    <citation type="journal article" date="2016" name="Nat. Commun.">
        <title>Thousands of microbial genomes shed light on interconnected biogeochemical processes in an aquifer system.</title>
        <authorList>
            <person name="Anantharaman K."/>
            <person name="Brown C.T."/>
            <person name="Hug L.A."/>
            <person name="Sharon I."/>
            <person name="Castelle C.J."/>
            <person name="Probst A.J."/>
            <person name="Thomas B.C."/>
            <person name="Singh A."/>
            <person name="Wilkins M.J."/>
            <person name="Karaoz U."/>
            <person name="Brodie E.L."/>
            <person name="Williams K.H."/>
            <person name="Hubbard S.S."/>
            <person name="Banfield J.F."/>
        </authorList>
    </citation>
    <scope>NUCLEOTIDE SEQUENCE [LARGE SCALE GENOMIC DNA]</scope>
</reference>
<evidence type="ECO:0000256" key="4">
    <source>
        <dbReference type="PROSITE-ProRule" id="PRU00510"/>
    </source>
</evidence>
<evidence type="ECO:0000256" key="2">
    <source>
        <dbReference type="ARBA" id="ARBA00022771"/>
    </source>
</evidence>
<evidence type="ECO:0000259" key="5">
    <source>
        <dbReference type="Pfam" id="PF01258"/>
    </source>
</evidence>